<evidence type="ECO:0000313" key="2">
    <source>
        <dbReference type="Proteomes" id="UP000010959"/>
    </source>
</evidence>
<dbReference type="EMBL" id="AMWG01000163">
    <property type="protein sequence ID" value="ELP30224.1"/>
    <property type="molecule type" value="Genomic_DNA"/>
</dbReference>
<organism evidence="1 2">
    <name type="scientific">Rhodopirellula baltica SWK14</name>
    <dbReference type="NCBI Taxonomy" id="993516"/>
    <lineage>
        <taxon>Bacteria</taxon>
        <taxon>Pseudomonadati</taxon>
        <taxon>Planctomycetota</taxon>
        <taxon>Planctomycetia</taxon>
        <taxon>Pirellulales</taxon>
        <taxon>Pirellulaceae</taxon>
        <taxon>Rhodopirellula</taxon>
    </lineage>
</organism>
<dbReference type="Proteomes" id="UP000010959">
    <property type="component" value="Unassembled WGS sequence"/>
</dbReference>
<protein>
    <recommendedName>
        <fullName evidence="3">HTH luxR-type domain-containing protein</fullName>
    </recommendedName>
</protein>
<dbReference type="PATRIC" id="fig|993516.3.peg.6241"/>
<comment type="caution">
    <text evidence="1">The sequence shown here is derived from an EMBL/GenBank/DDBJ whole genome shotgun (WGS) entry which is preliminary data.</text>
</comment>
<evidence type="ECO:0008006" key="3">
    <source>
        <dbReference type="Google" id="ProtNLM"/>
    </source>
</evidence>
<evidence type="ECO:0000313" key="1">
    <source>
        <dbReference type="EMBL" id="ELP30224.1"/>
    </source>
</evidence>
<proteinExistence type="predicted"/>
<gene>
    <name evidence="1" type="ORF">RBSWK_05822</name>
</gene>
<reference evidence="1 2" key="1">
    <citation type="journal article" date="2013" name="Mar. Genomics">
        <title>Expression of sulfatases in Rhodopirellula baltica and the diversity of sulfatases in the genus Rhodopirellula.</title>
        <authorList>
            <person name="Wegner C.E."/>
            <person name="Richter-Heitmann T."/>
            <person name="Klindworth A."/>
            <person name="Klockow C."/>
            <person name="Richter M."/>
            <person name="Achstetter T."/>
            <person name="Glockner F.O."/>
            <person name="Harder J."/>
        </authorList>
    </citation>
    <scope>NUCLEOTIDE SEQUENCE [LARGE SCALE GENOMIC DNA]</scope>
    <source>
        <strain evidence="1 2">SWK14</strain>
    </source>
</reference>
<dbReference type="AlphaFoldDB" id="L7C7P1"/>
<sequence length="86" mass="9467">MGKVTEVDREKLAAIAETSEWISETMAAILEDDLLLQIALLGLSGKKIPEVATALKISISKVDRSRKEINQLMTKACRGAAERRLE</sequence>
<accession>L7C7P1</accession>
<name>L7C7P1_RHOBT</name>